<name>G5KFM4_9STRE</name>
<dbReference type="EMBL" id="AEUZ02000001">
    <property type="protein sequence ID" value="EHJ55857.1"/>
    <property type="molecule type" value="Genomic_DNA"/>
</dbReference>
<dbReference type="GO" id="GO:0020037">
    <property type="term" value="F:heme binding"/>
    <property type="evidence" value="ECO:0007669"/>
    <property type="project" value="InterPro"/>
</dbReference>
<evidence type="ECO:0000313" key="4">
    <source>
        <dbReference type="EMBL" id="EHJ55857.1"/>
    </source>
</evidence>
<protein>
    <submittedName>
        <fullName evidence="4">Cell surface heme-binding protein Shp</fullName>
    </submittedName>
</protein>
<keyword evidence="2" id="KW-1133">Transmembrane helix</keyword>
<evidence type="ECO:0000256" key="1">
    <source>
        <dbReference type="SAM" id="MobiDB-lite"/>
    </source>
</evidence>
<keyword evidence="2" id="KW-0812">Transmembrane</keyword>
<gene>
    <name evidence="4" type="ORF">STRUR_1031</name>
</gene>
<keyword evidence="2" id="KW-0472">Membrane</keyword>
<feature type="compositionally biased region" description="Basic residues" evidence="1">
    <location>
        <begin position="146"/>
        <end position="155"/>
    </location>
</feature>
<feature type="compositionally biased region" description="Basic and acidic residues" evidence="1">
    <location>
        <begin position="125"/>
        <end position="145"/>
    </location>
</feature>
<keyword evidence="5" id="KW-1185">Reference proteome</keyword>
<evidence type="ECO:0000313" key="5">
    <source>
        <dbReference type="Proteomes" id="UP000005388"/>
    </source>
</evidence>
<accession>G5KFM4</accession>
<organism evidence="4 5">
    <name type="scientific">Streptococcus urinalis 2285-97</name>
    <dbReference type="NCBI Taxonomy" id="764291"/>
    <lineage>
        <taxon>Bacteria</taxon>
        <taxon>Bacillati</taxon>
        <taxon>Bacillota</taxon>
        <taxon>Bacilli</taxon>
        <taxon>Lactobacillales</taxon>
        <taxon>Streptococcaceae</taxon>
        <taxon>Streptococcus</taxon>
    </lineage>
</organism>
<feature type="transmembrane region" description="Helical" evidence="2">
    <location>
        <begin position="184"/>
        <end position="203"/>
    </location>
</feature>
<dbReference type="InterPro" id="IPR037250">
    <property type="entry name" value="NEAT_dom_sf"/>
</dbReference>
<dbReference type="STRING" id="764291.STRUR_1031"/>
<dbReference type="Pfam" id="PF11545">
    <property type="entry name" value="HemeBinding_Shp"/>
    <property type="match status" value="1"/>
</dbReference>
<feature type="domain" description="Cell surface protein Shp haem-binding" evidence="3">
    <location>
        <begin position="1"/>
        <end position="105"/>
    </location>
</feature>
<comment type="caution">
    <text evidence="4">The sequence shown here is derived from an EMBL/GenBank/DDBJ whole genome shotgun (WGS) entry which is preliminary data.</text>
</comment>
<feature type="region of interest" description="Disordered" evidence="1">
    <location>
        <begin position="109"/>
        <end position="175"/>
    </location>
</feature>
<dbReference type="InterPro" id="IPR020985">
    <property type="entry name" value="Cell_surface_Shp_haem-bd"/>
</dbReference>
<dbReference type="Proteomes" id="UP000005388">
    <property type="component" value="Unassembled WGS sequence"/>
</dbReference>
<evidence type="ECO:0000259" key="3">
    <source>
        <dbReference type="Pfam" id="PF11545"/>
    </source>
</evidence>
<sequence>MVEIVINPSGIIEEDSSGQLFLTFRMSLTDFSSQYQFSTQEAGKGPFYSVSEELVGTGSDSNGSTKDIKIPISDINAVIRVSMFVEPMGRSVVYYLSFSQLSEIQSQEAKIPESQRAVPEQIKPNLDKESGKEIDKTSHPKSQDKKTKHHSKSQKASKVVGLEISHRRNKQKTQSPNKRHFIQFIYYLPTVILILSAFIWLLIKKRQIK</sequence>
<evidence type="ECO:0000256" key="2">
    <source>
        <dbReference type="SAM" id="Phobius"/>
    </source>
</evidence>
<dbReference type="AlphaFoldDB" id="G5KFM4"/>
<dbReference type="Gene3D" id="2.60.40.1850">
    <property type="match status" value="1"/>
</dbReference>
<proteinExistence type="predicted"/>
<reference evidence="4 5" key="1">
    <citation type="journal article" date="2014" name="Int. J. Syst. Evol. Microbiol.">
        <title>Phylogenomics and the dynamic genome evolution of the genus Streptococcus.</title>
        <authorList>
            <consortium name="The Broad Institute Genome Sequencing Platform"/>
            <person name="Richards V.P."/>
            <person name="Palmer S.R."/>
            <person name="Pavinski Bitar P.D."/>
            <person name="Qin X."/>
            <person name="Weinstock G.M."/>
            <person name="Highlander S.K."/>
            <person name="Town C.D."/>
            <person name="Burne R.A."/>
            <person name="Stanhope M.J."/>
        </authorList>
    </citation>
    <scope>NUCLEOTIDE SEQUENCE [LARGE SCALE GENOMIC DNA]</scope>
    <source>
        <strain evidence="4 5">2285-97</strain>
    </source>
</reference>